<dbReference type="Pfam" id="PF07690">
    <property type="entry name" value="MFS_1"/>
    <property type="match status" value="1"/>
</dbReference>
<dbReference type="InterPro" id="IPR020846">
    <property type="entry name" value="MFS_dom"/>
</dbReference>
<reference evidence="7 8" key="1">
    <citation type="submission" date="2020-04" db="EMBL/GenBank/DDBJ databases">
        <title>The Whole Genome Analysis of High salt-tolerant Sphingobium yanoikuyae YC-XJ2 with Aryl organophosphorus flame retardants (aryl-OPFRs)-degrading capacity and characteristics of Related phosphotriesterase.</title>
        <authorList>
            <person name="Li X."/>
        </authorList>
    </citation>
    <scope>NUCLEOTIDE SEQUENCE [LARGE SCALE GENOMIC DNA]</scope>
    <source>
        <strain evidence="7 8">YC-XJ2</strain>
    </source>
</reference>
<feature type="domain" description="Major facilitator superfamily (MFS) profile" evidence="6">
    <location>
        <begin position="16"/>
        <end position="412"/>
    </location>
</feature>
<evidence type="ECO:0000256" key="5">
    <source>
        <dbReference type="SAM" id="Phobius"/>
    </source>
</evidence>
<dbReference type="InterPro" id="IPR050382">
    <property type="entry name" value="MFS_Na/Anion_cotransporter"/>
</dbReference>
<feature type="transmembrane region" description="Helical" evidence="5">
    <location>
        <begin position="174"/>
        <end position="194"/>
    </location>
</feature>
<feature type="transmembrane region" description="Helical" evidence="5">
    <location>
        <begin position="86"/>
        <end position="108"/>
    </location>
</feature>
<dbReference type="PROSITE" id="PS50850">
    <property type="entry name" value="MFS"/>
    <property type="match status" value="1"/>
</dbReference>
<dbReference type="EMBL" id="CP053021">
    <property type="protein sequence ID" value="QJR03674.1"/>
    <property type="molecule type" value="Genomic_DNA"/>
</dbReference>
<dbReference type="PANTHER" id="PTHR11662">
    <property type="entry name" value="SOLUTE CARRIER FAMILY 17"/>
    <property type="match status" value="1"/>
</dbReference>
<dbReference type="GO" id="GO:0015134">
    <property type="term" value="F:hexuronate transmembrane transporter activity"/>
    <property type="evidence" value="ECO:0007669"/>
    <property type="project" value="TreeGrafter"/>
</dbReference>
<evidence type="ECO:0000259" key="6">
    <source>
        <dbReference type="PROSITE" id="PS50850"/>
    </source>
</evidence>
<proteinExistence type="predicted"/>
<keyword evidence="4 5" id="KW-0472">Membrane</keyword>
<evidence type="ECO:0000313" key="7">
    <source>
        <dbReference type="EMBL" id="QJR03674.1"/>
    </source>
</evidence>
<dbReference type="InterPro" id="IPR036259">
    <property type="entry name" value="MFS_trans_sf"/>
</dbReference>
<keyword evidence="2 5" id="KW-0812">Transmembrane</keyword>
<evidence type="ECO:0000256" key="4">
    <source>
        <dbReference type="ARBA" id="ARBA00023136"/>
    </source>
</evidence>
<gene>
    <name evidence="7" type="ORF">HH800_16680</name>
</gene>
<evidence type="ECO:0000313" key="8">
    <source>
        <dbReference type="Proteomes" id="UP000502611"/>
    </source>
</evidence>
<feature type="transmembrane region" description="Helical" evidence="5">
    <location>
        <begin position="12"/>
        <end position="29"/>
    </location>
</feature>
<feature type="transmembrane region" description="Helical" evidence="5">
    <location>
        <begin position="386"/>
        <end position="405"/>
    </location>
</feature>
<organism evidence="7 8">
    <name type="scientific">Sphingobium yanoikuyae</name>
    <name type="common">Sphingomonas yanoikuyae</name>
    <dbReference type="NCBI Taxonomy" id="13690"/>
    <lineage>
        <taxon>Bacteria</taxon>
        <taxon>Pseudomonadati</taxon>
        <taxon>Pseudomonadota</taxon>
        <taxon>Alphaproteobacteria</taxon>
        <taxon>Sphingomonadales</taxon>
        <taxon>Sphingomonadaceae</taxon>
        <taxon>Sphingobium</taxon>
    </lineage>
</organism>
<evidence type="ECO:0000256" key="2">
    <source>
        <dbReference type="ARBA" id="ARBA00022692"/>
    </source>
</evidence>
<dbReference type="InterPro" id="IPR011701">
    <property type="entry name" value="MFS"/>
</dbReference>
<comment type="subcellular location">
    <subcellularLocation>
        <location evidence="1">Membrane</location>
        <topology evidence="1">Multi-pass membrane protein</topology>
    </subcellularLocation>
</comment>
<dbReference type="SUPFAM" id="SSF103473">
    <property type="entry name" value="MFS general substrate transporter"/>
    <property type="match status" value="1"/>
</dbReference>
<dbReference type="Proteomes" id="UP000502611">
    <property type="component" value="Chromosome"/>
</dbReference>
<sequence>MAVVAASGPYRERWAIAAMITVAIAISYLDRQTLPWAIKYIEADISIGNQTKAFLDSAFLATYGLMYLGGGWLLDRVGTRCGFLAIMIFWSLACASHGVAGGIAALVVSRLLLGIGEGGGFPAATRAIAEWFPPERRAAAMGLVNAGTAVGAVVAPPLIAGILAYGHWFDLASWRWVFFITGGFGLAWALWWFLTYRTPAGDVVSAGENAGLAPTVAMLLARREVRGLVGAKFLSDGAWYFYLFWLPKYLFEAHGFDLKQAATIGWIPYAASGVGSLCGGWLSSRLLSAGRSVDAARKIALGLSAACMPWVMLAPATASVAAVIGIFSLAFFGQQSWSTLVMTLPTDLAPRSALGRLAGLVGLGGAFGGIVMGQAAGWALDAGLGYAPVLTVAATLHLIAFALICRSIPRISPLSFTRKVVP</sequence>
<protein>
    <submittedName>
        <fullName evidence="7">MFS transporter</fullName>
    </submittedName>
</protein>
<dbReference type="PANTHER" id="PTHR11662:SF285">
    <property type="entry name" value="HEXURONATE TRANSPORTER"/>
    <property type="match status" value="1"/>
</dbReference>
<feature type="transmembrane region" description="Helical" evidence="5">
    <location>
        <begin position="53"/>
        <end position="74"/>
    </location>
</feature>
<evidence type="ECO:0000256" key="1">
    <source>
        <dbReference type="ARBA" id="ARBA00004141"/>
    </source>
</evidence>
<dbReference type="AlphaFoldDB" id="A0A6M4GAQ6"/>
<feature type="transmembrane region" description="Helical" evidence="5">
    <location>
        <begin position="143"/>
        <end position="168"/>
    </location>
</feature>
<feature type="transmembrane region" description="Helical" evidence="5">
    <location>
        <begin position="357"/>
        <end position="380"/>
    </location>
</feature>
<accession>A0A6M4GAQ6</accession>
<dbReference type="CDD" id="cd17319">
    <property type="entry name" value="MFS_ExuT_GudP_like"/>
    <property type="match status" value="1"/>
</dbReference>
<name>A0A6M4GAQ6_SPHYA</name>
<dbReference type="GO" id="GO:0016020">
    <property type="term" value="C:membrane"/>
    <property type="evidence" value="ECO:0007669"/>
    <property type="project" value="UniProtKB-SubCell"/>
</dbReference>
<dbReference type="Gene3D" id="1.20.1250.20">
    <property type="entry name" value="MFS general substrate transporter like domains"/>
    <property type="match status" value="2"/>
</dbReference>
<dbReference type="RefSeq" id="WP_169861742.1">
    <property type="nucleotide sequence ID" value="NZ_CP053021.1"/>
</dbReference>
<keyword evidence="3 5" id="KW-1133">Transmembrane helix</keyword>
<evidence type="ECO:0000256" key="3">
    <source>
        <dbReference type="ARBA" id="ARBA00022989"/>
    </source>
</evidence>